<organism evidence="1 2">
    <name type="scientific">Characodon lateralis</name>
    <dbReference type="NCBI Taxonomy" id="208331"/>
    <lineage>
        <taxon>Eukaryota</taxon>
        <taxon>Metazoa</taxon>
        <taxon>Chordata</taxon>
        <taxon>Craniata</taxon>
        <taxon>Vertebrata</taxon>
        <taxon>Euteleostomi</taxon>
        <taxon>Actinopterygii</taxon>
        <taxon>Neopterygii</taxon>
        <taxon>Teleostei</taxon>
        <taxon>Neoteleostei</taxon>
        <taxon>Acanthomorphata</taxon>
        <taxon>Ovalentaria</taxon>
        <taxon>Atherinomorphae</taxon>
        <taxon>Cyprinodontiformes</taxon>
        <taxon>Goodeidae</taxon>
        <taxon>Characodon</taxon>
    </lineage>
</organism>
<proteinExistence type="predicted"/>
<gene>
    <name evidence="1" type="ORF">CHARACLAT_007546</name>
</gene>
<reference evidence="1 2" key="1">
    <citation type="submission" date="2021-06" db="EMBL/GenBank/DDBJ databases">
        <authorList>
            <person name="Palmer J.M."/>
        </authorList>
    </citation>
    <scope>NUCLEOTIDE SEQUENCE [LARGE SCALE GENOMIC DNA]</scope>
    <source>
        <strain evidence="1 2">CL_MEX2019</strain>
        <tissue evidence="1">Muscle</tissue>
    </source>
</reference>
<keyword evidence="2" id="KW-1185">Reference proteome</keyword>
<protein>
    <submittedName>
        <fullName evidence="1">Uncharacterized protein</fullName>
    </submittedName>
</protein>
<comment type="caution">
    <text evidence="1">The sequence shown here is derived from an EMBL/GenBank/DDBJ whole genome shotgun (WGS) entry which is preliminary data.</text>
</comment>
<dbReference type="EMBL" id="JAHUTJ010025010">
    <property type="protein sequence ID" value="MED6273551.1"/>
    <property type="molecule type" value="Genomic_DNA"/>
</dbReference>
<dbReference type="Proteomes" id="UP001352852">
    <property type="component" value="Unassembled WGS sequence"/>
</dbReference>
<sequence>MDRGRPPAESKTEKRLIDSISSPAEVHPVANQNGFFTLNGSAVLVCVRDCFMCQYRIKRGQSEECKVHLDQEHGGPGLADKSLEDMSTSLVFQGIFIHSTKLVSAVRITIT</sequence>
<evidence type="ECO:0000313" key="1">
    <source>
        <dbReference type="EMBL" id="MED6273551.1"/>
    </source>
</evidence>
<accession>A0ABU7DF49</accession>
<evidence type="ECO:0000313" key="2">
    <source>
        <dbReference type="Proteomes" id="UP001352852"/>
    </source>
</evidence>
<name>A0ABU7DF49_9TELE</name>